<evidence type="ECO:0000256" key="5">
    <source>
        <dbReference type="ARBA" id="ARBA00023242"/>
    </source>
</evidence>
<dbReference type="InterPro" id="IPR015300">
    <property type="entry name" value="DNA-bd_pseudobarrel_sf"/>
</dbReference>
<evidence type="ECO:0000259" key="7">
    <source>
        <dbReference type="PROSITE" id="PS50863"/>
    </source>
</evidence>
<evidence type="ECO:0000313" key="8">
    <source>
        <dbReference type="EMBL" id="RCV19288.1"/>
    </source>
</evidence>
<evidence type="ECO:0000256" key="6">
    <source>
        <dbReference type="SAM" id="MobiDB-lite"/>
    </source>
</evidence>
<dbReference type="EMBL" id="CM003530">
    <property type="protein sequence ID" value="RCV19288.1"/>
    <property type="molecule type" value="Genomic_DNA"/>
</dbReference>
<dbReference type="SUPFAM" id="SSF101936">
    <property type="entry name" value="DNA-binding pseudobarrel domain"/>
    <property type="match status" value="2"/>
</dbReference>
<dbReference type="Pfam" id="PF02362">
    <property type="entry name" value="B3"/>
    <property type="match status" value="2"/>
</dbReference>
<dbReference type="InterPro" id="IPR003340">
    <property type="entry name" value="B3_DNA-bd"/>
</dbReference>
<reference evidence="8" key="1">
    <citation type="journal article" date="2012" name="Nat. Biotechnol.">
        <title>Reference genome sequence of the model plant Setaria.</title>
        <authorList>
            <person name="Bennetzen J.L."/>
            <person name="Schmutz J."/>
            <person name="Wang H."/>
            <person name="Percifield R."/>
            <person name="Hawkins J."/>
            <person name="Pontaroli A.C."/>
            <person name="Estep M."/>
            <person name="Feng L."/>
            <person name="Vaughn J.N."/>
            <person name="Grimwood J."/>
            <person name="Jenkins J."/>
            <person name="Barry K."/>
            <person name="Lindquist E."/>
            <person name="Hellsten U."/>
            <person name="Deshpande S."/>
            <person name="Wang X."/>
            <person name="Wu X."/>
            <person name="Mitros T."/>
            <person name="Triplett J."/>
            <person name="Yang X."/>
            <person name="Ye C.Y."/>
            <person name="Mauro-Herrera M."/>
            <person name="Wang L."/>
            <person name="Li P."/>
            <person name="Sharma M."/>
            <person name="Sharma R."/>
            <person name="Ronald P.C."/>
            <person name="Panaud O."/>
            <person name="Kellogg E.A."/>
            <person name="Brutnell T.P."/>
            <person name="Doust A.N."/>
            <person name="Tuskan G.A."/>
            <person name="Rokhsar D."/>
            <person name="Devos K.M."/>
        </authorList>
    </citation>
    <scope>NUCLEOTIDE SEQUENCE [LARGE SCALE GENOMIC DNA]</scope>
    <source>
        <strain evidence="8">Yugu1</strain>
    </source>
</reference>
<dbReference type="SMART" id="SM01019">
    <property type="entry name" value="B3"/>
    <property type="match status" value="2"/>
</dbReference>
<dbReference type="PANTHER" id="PTHR31391:SF70">
    <property type="entry name" value="B3 DOMAIN-CONTAINING PROTEIN OS03G0622200"/>
    <property type="match status" value="1"/>
</dbReference>
<dbReference type="Gene3D" id="2.40.330.10">
    <property type="entry name" value="DNA-binding pseudobarrel domain"/>
    <property type="match status" value="2"/>
</dbReference>
<evidence type="ECO:0000256" key="2">
    <source>
        <dbReference type="ARBA" id="ARBA00023015"/>
    </source>
</evidence>
<sequence length="352" mass="40990">MMVAEKRCERCRKWQEHYYREHMDVTKIRFFKLMTGDFAKGVSIPVKFVRNFNGQITEVVELKAASGETWHVGVDKIADELLLTSGWEDFVKARELQENDVLLFTSSGNSSFDVLIFEASGCEKLSSLFDHKTGPYRMHKHLNDIAGRHAEQYITDSEDTVVPSQLVGSTHKASTAKKHNCKGKEPQSLNSSSFHVKHEAIEEEESNDSYADSKLYYSRNANQVTEEEKEKILSLASIQPENPAFVAVLRRNHRQRRNNFLTVPSRFAADHLHERPQEIILCRPRRKDRWFVRYYYTSYIRGFQNLQFFKFVHDNKLREEDTCVFELMKGAKRVTMTVHVIRKVGDRFDLVG</sequence>
<keyword evidence="2" id="KW-0805">Transcription regulation</keyword>
<reference evidence="8" key="2">
    <citation type="submission" date="2015-07" db="EMBL/GenBank/DDBJ databases">
        <authorList>
            <person name="Noorani M."/>
        </authorList>
    </citation>
    <scope>NUCLEOTIDE SEQUENCE</scope>
    <source>
        <strain evidence="8">Yugu1</strain>
    </source>
</reference>
<feature type="region of interest" description="Disordered" evidence="6">
    <location>
        <begin position="168"/>
        <end position="193"/>
    </location>
</feature>
<dbReference type="InterPro" id="IPR044837">
    <property type="entry name" value="REM16-like"/>
</dbReference>
<comment type="subcellular location">
    <subcellularLocation>
        <location evidence="1">Nucleus</location>
    </subcellularLocation>
</comment>
<proteinExistence type="predicted"/>
<accession>A0A368QNG8</accession>
<dbReference type="GO" id="GO:0003677">
    <property type="term" value="F:DNA binding"/>
    <property type="evidence" value="ECO:0007669"/>
    <property type="project" value="UniProtKB-KW"/>
</dbReference>
<gene>
    <name evidence="8" type="ORF">SETIT_3G372500v2</name>
</gene>
<dbReference type="CDD" id="cd10017">
    <property type="entry name" value="B3_DNA"/>
    <property type="match status" value="2"/>
</dbReference>
<feature type="domain" description="TF-B3" evidence="7">
    <location>
        <begin position="27"/>
        <end position="120"/>
    </location>
</feature>
<organism evidence="8">
    <name type="scientific">Setaria italica</name>
    <name type="common">Foxtail millet</name>
    <name type="synonym">Panicum italicum</name>
    <dbReference type="NCBI Taxonomy" id="4555"/>
    <lineage>
        <taxon>Eukaryota</taxon>
        <taxon>Viridiplantae</taxon>
        <taxon>Streptophyta</taxon>
        <taxon>Embryophyta</taxon>
        <taxon>Tracheophyta</taxon>
        <taxon>Spermatophyta</taxon>
        <taxon>Magnoliopsida</taxon>
        <taxon>Liliopsida</taxon>
        <taxon>Poales</taxon>
        <taxon>Poaceae</taxon>
        <taxon>PACMAD clade</taxon>
        <taxon>Panicoideae</taxon>
        <taxon>Panicodae</taxon>
        <taxon>Paniceae</taxon>
        <taxon>Cenchrinae</taxon>
        <taxon>Setaria</taxon>
    </lineage>
</organism>
<evidence type="ECO:0000256" key="3">
    <source>
        <dbReference type="ARBA" id="ARBA00023125"/>
    </source>
</evidence>
<name>A0A368QNG8_SETIT</name>
<dbReference type="STRING" id="4555.A0A368QNG8"/>
<dbReference type="AlphaFoldDB" id="A0A368QNG8"/>
<dbReference type="PROSITE" id="PS50863">
    <property type="entry name" value="B3"/>
    <property type="match status" value="2"/>
</dbReference>
<evidence type="ECO:0000256" key="4">
    <source>
        <dbReference type="ARBA" id="ARBA00023163"/>
    </source>
</evidence>
<dbReference type="GO" id="GO:0005634">
    <property type="term" value="C:nucleus"/>
    <property type="evidence" value="ECO:0007669"/>
    <property type="project" value="UniProtKB-SubCell"/>
</dbReference>
<keyword evidence="4" id="KW-0804">Transcription</keyword>
<feature type="domain" description="TF-B3" evidence="7">
    <location>
        <begin position="246"/>
        <end position="344"/>
    </location>
</feature>
<dbReference type="PANTHER" id="PTHR31391">
    <property type="entry name" value="B3 DOMAIN-CONTAINING PROTEIN OS11G0197600-RELATED"/>
    <property type="match status" value="1"/>
</dbReference>
<evidence type="ECO:0000256" key="1">
    <source>
        <dbReference type="ARBA" id="ARBA00004123"/>
    </source>
</evidence>
<dbReference type="OrthoDB" id="1666376at2759"/>
<keyword evidence="3" id="KW-0238">DNA-binding</keyword>
<keyword evidence="5" id="KW-0539">Nucleus</keyword>
<protein>
    <recommendedName>
        <fullName evidence="7">TF-B3 domain-containing protein</fullName>
    </recommendedName>
</protein>